<dbReference type="NCBIfam" id="TIGR00500">
    <property type="entry name" value="met_pdase_I"/>
    <property type="match status" value="1"/>
</dbReference>
<dbReference type="STRING" id="1805282.AUJ44_00965"/>
<evidence type="ECO:0000256" key="2">
    <source>
        <dbReference type="ARBA" id="ARBA00022438"/>
    </source>
</evidence>
<comment type="similarity">
    <text evidence="6">Belongs to the peptidase M24A family. Methionine aminopeptidase type 1 subfamily.</text>
</comment>
<feature type="binding site" evidence="6">
    <location>
        <position position="239"/>
    </location>
    <ligand>
        <name>a divalent metal cation</name>
        <dbReference type="ChEBI" id="CHEBI:60240"/>
        <label>2</label>
        <note>catalytic</note>
    </ligand>
</feature>
<dbReference type="Proteomes" id="UP000183206">
    <property type="component" value="Unassembled WGS sequence"/>
</dbReference>
<comment type="caution">
    <text evidence="9">The sequence shown here is derived from an EMBL/GenBank/DDBJ whole genome shotgun (WGS) entry which is preliminary data.</text>
</comment>
<feature type="binding site" evidence="6">
    <location>
        <position position="82"/>
    </location>
    <ligand>
        <name>substrate</name>
    </ligand>
</feature>
<keyword evidence="3 6" id="KW-0645">Protease</keyword>
<feature type="binding site" evidence="6">
    <location>
        <position position="174"/>
    </location>
    <ligand>
        <name>a divalent metal cation</name>
        <dbReference type="ChEBI" id="CHEBI:60240"/>
        <label>2</label>
        <note>catalytic</note>
    </ligand>
</feature>
<keyword evidence="4 6" id="KW-0479">Metal-binding</keyword>
<dbReference type="PANTHER" id="PTHR43330:SF27">
    <property type="entry name" value="METHIONINE AMINOPEPTIDASE"/>
    <property type="match status" value="1"/>
</dbReference>
<evidence type="ECO:0000313" key="9">
    <source>
        <dbReference type="EMBL" id="OIO33198.1"/>
    </source>
</evidence>
<dbReference type="CDD" id="cd01086">
    <property type="entry name" value="MetAP1"/>
    <property type="match status" value="1"/>
</dbReference>
<proteinExistence type="inferred from homology"/>
<dbReference type="EMBL" id="MNVO01000016">
    <property type="protein sequence ID" value="OIO33198.1"/>
    <property type="molecule type" value="Genomic_DNA"/>
</dbReference>
<protein>
    <recommendedName>
        <fullName evidence="6 7">Methionine aminopeptidase</fullName>
        <shortName evidence="6">MAP</shortName>
        <shortName evidence="6">MetAP</shortName>
        <ecNumber evidence="6 7">3.4.11.18</ecNumber>
    </recommendedName>
    <alternativeName>
        <fullName evidence="6">Peptidase M</fullName>
    </alternativeName>
</protein>
<dbReference type="AlphaFoldDB" id="A0A1J4VFD0"/>
<gene>
    <name evidence="6" type="primary">map</name>
    <name evidence="9" type="ORF">AUJ44_00965</name>
</gene>
<dbReference type="InterPro" id="IPR001714">
    <property type="entry name" value="Pept_M24_MAP"/>
</dbReference>
<feature type="binding site" evidence="6">
    <location>
        <position position="100"/>
    </location>
    <ligand>
        <name>a divalent metal cation</name>
        <dbReference type="ChEBI" id="CHEBI:60240"/>
        <label>1</label>
    </ligand>
</feature>
<dbReference type="InterPro" id="IPR036005">
    <property type="entry name" value="Creatinase/aminopeptidase-like"/>
</dbReference>
<feature type="domain" description="Peptidase M24" evidence="8">
    <location>
        <begin position="11"/>
        <end position="246"/>
    </location>
</feature>
<accession>A0A1J4VFD0</accession>
<dbReference type="Pfam" id="PF00557">
    <property type="entry name" value="Peptidase_M24"/>
    <property type="match status" value="1"/>
</dbReference>
<dbReference type="InterPro" id="IPR002467">
    <property type="entry name" value="Pept_M24A_MAP1"/>
</dbReference>
<dbReference type="HAMAP" id="MF_01974">
    <property type="entry name" value="MetAP_1"/>
    <property type="match status" value="1"/>
</dbReference>
<dbReference type="InterPro" id="IPR000994">
    <property type="entry name" value="Pept_M24"/>
</dbReference>
<dbReference type="Gene3D" id="3.90.230.10">
    <property type="entry name" value="Creatinase/methionine aminopeptidase superfamily"/>
    <property type="match status" value="1"/>
</dbReference>
<comment type="subunit">
    <text evidence="6">Monomer.</text>
</comment>
<dbReference type="GO" id="GO:0004239">
    <property type="term" value="F:initiator methionyl aminopeptidase activity"/>
    <property type="evidence" value="ECO:0007669"/>
    <property type="project" value="UniProtKB-UniRule"/>
</dbReference>
<comment type="cofactor">
    <cofactor evidence="6">
        <name>Co(2+)</name>
        <dbReference type="ChEBI" id="CHEBI:48828"/>
    </cofactor>
    <cofactor evidence="6">
        <name>Zn(2+)</name>
        <dbReference type="ChEBI" id="CHEBI:29105"/>
    </cofactor>
    <cofactor evidence="6">
        <name>Mn(2+)</name>
        <dbReference type="ChEBI" id="CHEBI:29035"/>
    </cofactor>
    <cofactor evidence="6">
        <name>Fe(2+)</name>
        <dbReference type="ChEBI" id="CHEBI:29033"/>
    </cofactor>
    <text evidence="6">Binds 2 divalent metal cations per subunit. Has a high-affinity and a low affinity metal-binding site. The true nature of the physiological cofactor is under debate. The enzyme is active with cobalt, zinc, manganese or divalent iron ions. Most likely, methionine aminopeptidases function as mononuclear Fe(2+)-metalloproteases under physiological conditions, and the catalytically relevant metal-binding site has been assigned to the histidine-containing high-affinity site.</text>
</comment>
<keyword evidence="5 6" id="KW-0378">Hydrolase</keyword>
<dbReference type="EC" id="3.4.11.18" evidence="6 7"/>
<evidence type="ECO:0000256" key="6">
    <source>
        <dbReference type="HAMAP-Rule" id="MF_01974"/>
    </source>
</evidence>
<reference evidence="9 10" key="1">
    <citation type="journal article" date="2016" name="Environ. Microbiol.">
        <title>Genomic resolution of a cold subsurface aquifer community provides metabolic insights for novel microbes adapted to high CO concentrations.</title>
        <authorList>
            <person name="Probst A.J."/>
            <person name="Castelle C.J."/>
            <person name="Singh A."/>
            <person name="Brown C.T."/>
            <person name="Anantharaman K."/>
            <person name="Sharon I."/>
            <person name="Hug L.A."/>
            <person name="Burstein D."/>
            <person name="Emerson J.B."/>
            <person name="Thomas B.C."/>
            <person name="Banfield J.F."/>
        </authorList>
    </citation>
    <scope>NUCLEOTIDE SEQUENCE [LARGE SCALE GENOMIC DNA]</scope>
    <source>
        <strain evidence="9">CG1_02_47_685</strain>
    </source>
</reference>
<dbReference type="SUPFAM" id="SSF55920">
    <property type="entry name" value="Creatinase/aminopeptidase"/>
    <property type="match status" value="1"/>
</dbReference>
<evidence type="ECO:0000256" key="3">
    <source>
        <dbReference type="ARBA" id="ARBA00022670"/>
    </source>
</evidence>
<evidence type="ECO:0000256" key="5">
    <source>
        <dbReference type="ARBA" id="ARBA00022801"/>
    </source>
</evidence>
<name>A0A1J4VFD0_9BACT</name>
<feature type="binding site" evidence="6">
    <location>
        <position position="111"/>
    </location>
    <ligand>
        <name>a divalent metal cation</name>
        <dbReference type="ChEBI" id="CHEBI:60240"/>
        <label>1</label>
    </ligand>
</feature>
<dbReference type="PANTHER" id="PTHR43330">
    <property type="entry name" value="METHIONINE AMINOPEPTIDASE"/>
    <property type="match status" value="1"/>
</dbReference>
<feature type="binding site" evidence="6">
    <location>
        <position position="239"/>
    </location>
    <ligand>
        <name>a divalent metal cation</name>
        <dbReference type="ChEBI" id="CHEBI:60240"/>
        <label>1</label>
    </ligand>
</feature>
<keyword evidence="2 6" id="KW-0031">Aminopeptidase</keyword>
<dbReference type="GO" id="GO:0006508">
    <property type="term" value="P:proteolysis"/>
    <property type="evidence" value="ECO:0007669"/>
    <property type="project" value="UniProtKB-KW"/>
</dbReference>
<evidence type="ECO:0000256" key="1">
    <source>
        <dbReference type="ARBA" id="ARBA00002521"/>
    </source>
</evidence>
<evidence type="ECO:0000256" key="4">
    <source>
        <dbReference type="ARBA" id="ARBA00022723"/>
    </source>
</evidence>
<dbReference type="GO" id="GO:0005829">
    <property type="term" value="C:cytosol"/>
    <property type="evidence" value="ECO:0007669"/>
    <property type="project" value="TreeGrafter"/>
</dbReference>
<evidence type="ECO:0000256" key="7">
    <source>
        <dbReference type="RuleBase" id="RU003653"/>
    </source>
</evidence>
<sequence length="255" mass="27084">MIVRLEKELQKLQEGGKRLAFALDEVARAIVSGVRTIELNDIAERIIREGGDVPAFLNYRPNGASAPYPATLCVSVNDEVVHGIPSEKGILKEGDIVGIDLGLRHNGLFVDMAVTVPVGAIDASAVKLIETTRNALNAGIAAARAGGYIGDIGNAIEKLVDGSGFSIVRELGGHGVGRAVHEDPYIANFGSGERGERIVAGMVLAIEPMLNEGGHSVVLSKQDKYTFRTKDGKRSAHFEHTILVTDGEPEILTAI</sequence>
<dbReference type="PRINTS" id="PR00599">
    <property type="entry name" value="MAPEPTIDASE"/>
</dbReference>
<feature type="binding site" evidence="6">
    <location>
        <position position="181"/>
    </location>
    <ligand>
        <name>substrate</name>
    </ligand>
</feature>
<feature type="binding site" evidence="6">
    <location>
        <position position="111"/>
    </location>
    <ligand>
        <name>a divalent metal cation</name>
        <dbReference type="ChEBI" id="CHEBI:60240"/>
        <label>2</label>
        <note>catalytic</note>
    </ligand>
</feature>
<comment type="function">
    <text evidence="1 6">Removes the N-terminal methionine from nascent proteins. The N-terminal methionine is often cleaved when the second residue in the primary sequence is small and uncharged (Met-Ala-, Cys, Gly, Pro, Ser, Thr, or Val). Requires deformylation of the N(alpha)-formylated initiator methionine before it can be hydrolyzed.</text>
</comment>
<comment type="catalytic activity">
    <reaction evidence="6 7">
        <text>Release of N-terminal amino acids, preferentially methionine, from peptides and arylamides.</text>
        <dbReference type="EC" id="3.4.11.18"/>
    </reaction>
</comment>
<dbReference type="GO" id="GO:0046872">
    <property type="term" value="F:metal ion binding"/>
    <property type="evidence" value="ECO:0007669"/>
    <property type="project" value="UniProtKB-UniRule"/>
</dbReference>
<evidence type="ECO:0000313" key="10">
    <source>
        <dbReference type="Proteomes" id="UP000183206"/>
    </source>
</evidence>
<evidence type="ECO:0000259" key="8">
    <source>
        <dbReference type="Pfam" id="PF00557"/>
    </source>
</evidence>
<dbReference type="GO" id="GO:0070006">
    <property type="term" value="F:metalloaminopeptidase activity"/>
    <property type="evidence" value="ECO:0007669"/>
    <property type="project" value="UniProtKB-UniRule"/>
</dbReference>
<feature type="binding site" evidence="6">
    <location>
        <position position="207"/>
    </location>
    <ligand>
        <name>a divalent metal cation</name>
        <dbReference type="ChEBI" id="CHEBI:60240"/>
        <label>2</label>
        <note>catalytic</note>
    </ligand>
</feature>
<organism evidence="9 10">
    <name type="scientific">Candidatus Nomurabacteria bacterium CG1_02_47_685</name>
    <dbReference type="NCBI Taxonomy" id="1805282"/>
    <lineage>
        <taxon>Bacteria</taxon>
        <taxon>Candidatus Nomuraibacteriota</taxon>
    </lineage>
</organism>